<protein>
    <submittedName>
        <fullName evidence="1">Uncharacterized protein</fullName>
    </submittedName>
</protein>
<comment type="caution">
    <text evidence="1">The sequence shown here is derived from an EMBL/GenBank/DDBJ whole genome shotgun (WGS) entry which is preliminary data.</text>
</comment>
<name>A0A7W9ZNH1_RHILE</name>
<reference evidence="1 2" key="1">
    <citation type="submission" date="2020-08" db="EMBL/GenBank/DDBJ databases">
        <title>Genomic Encyclopedia of Type Strains, Phase IV (KMG-V): Genome sequencing to study the core and pangenomes of soil and plant-associated prokaryotes.</title>
        <authorList>
            <person name="Whitman W."/>
        </authorList>
    </citation>
    <scope>NUCLEOTIDE SEQUENCE [LARGE SCALE GENOMIC DNA]</scope>
    <source>
        <strain evidence="1 2">SEMIA 4011</strain>
    </source>
</reference>
<proteinExistence type="predicted"/>
<gene>
    <name evidence="1" type="ORF">GGE66_000222</name>
</gene>
<evidence type="ECO:0000313" key="1">
    <source>
        <dbReference type="EMBL" id="MBB6219278.1"/>
    </source>
</evidence>
<evidence type="ECO:0000313" key="2">
    <source>
        <dbReference type="Proteomes" id="UP000517187"/>
    </source>
</evidence>
<accession>A0A7W9ZNH1</accession>
<dbReference type="AlphaFoldDB" id="A0A7W9ZNH1"/>
<sequence length="77" mass="8605">MHFERLKTALFRTRERIRFDQAAADRILPASLRSEGQCPAGVIGIRPEHGAILFFSAVEKNSHFIEAALAVTVIAVW</sequence>
<dbReference type="Proteomes" id="UP000517187">
    <property type="component" value="Unassembled WGS sequence"/>
</dbReference>
<dbReference type="EMBL" id="JACIIJ010000001">
    <property type="protein sequence ID" value="MBB6219278.1"/>
    <property type="molecule type" value="Genomic_DNA"/>
</dbReference>
<organism evidence="1 2">
    <name type="scientific">Rhizobium leguminosarum</name>
    <dbReference type="NCBI Taxonomy" id="384"/>
    <lineage>
        <taxon>Bacteria</taxon>
        <taxon>Pseudomonadati</taxon>
        <taxon>Pseudomonadota</taxon>
        <taxon>Alphaproteobacteria</taxon>
        <taxon>Hyphomicrobiales</taxon>
        <taxon>Rhizobiaceae</taxon>
        <taxon>Rhizobium/Agrobacterium group</taxon>
        <taxon>Rhizobium</taxon>
    </lineage>
</organism>